<dbReference type="InParanoid" id="B8MDG9"/>
<organism evidence="2 3">
    <name type="scientific">Talaromyces stipitatus (strain ATCC 10500 / CBS 375.48 / QM 6759 / NRRL 1006)</name>
    <name type="common">Penicillium stipitatum</name>
    <dbReference type="NCBI Taxonomy" id="441959"/>
    <lineage>
        <taxon>Eukaryota</taxon>
        <taxon>Fungi</taxon>
        <taxon>Dikarya</taxon>
        <taxon>Ascomycota</taxon>
        <taxon>Pezizomycotina</taxon>
        <taxon>Eurotiomycetes</taxon>
        <taxon>Eurotiomycetidae</taxon>
        <taxon>Eurotiales</taxon>
        <taxon>Trichocomaceae</taxon>
        <taxon>Talaromyces</taxon>
        <taxon>Talaromyces sect. Talaromyces</taxon>
    </lineage>
</organism>
<dbReference type="VEuPathDB" id="FungiDB:TSTA_117180"/>
<feature type="region of interest" description="Disordered" evidence="1">
    <location>
        <begin position="58"/>
        <end position="99"/>
    </location>
</feature>
<protein>
    <submittedName>
        <fullName evidence="2">Uncharacterized protein</fullName>
    </submittedName>
</protein>
<evidence type="ECO:0000256" key="1">
    <source>
        <dbReference type="SAM" id="MobiDB-lite"/>
    </source>
</evidence>
<gene>
    <name evidence="2" type="ORF">TSTA_117180</name>
</gene>
<accession>B8MDG9</accession>
<dbReference type="RefSeq" id="XP_002481924.1">
    <property type="nucleotide sequence ID" value="XM_002481879.1"/>
</dbReference>
<dbReference type="Proteomes" id="UP000001745">
    <property type="component" value="Unassembled WGS sequence"/>
</dbReference>
<feature type="compositionally biased region" description="Basic and acidic residues" evidence="1">
    <location>
        <begin position="66"/>
        <end position="90"/>
    </location>
</feature>
<reference evidence="3" key="1">
    <citation type="journal article" date="2015" name="Genome Announc.">
        <title>Genome sequence of the AIDS-associated pathogen Penicillium marneffei (ATCC18224) and its near taxonomic relative Talaromyces stipitatus (ATCC10500).</title>
        <authorList>
            <person name="Nierman W.C."/>
            <person name="Fedorova-Abrams N.D."/>
            <person name="Andrianopoulos A."/>
        </authorList>
    </citation>
    <scope>NUCLEOTIDE SEQUENCE [LARGE SCALE GENOMIC DNA]</scope>
    <source>
        <strain evidence="3">ATCC 10500 / CBS 375.48 / QM 6759 / NRRL 1006</strain>
    </source>
</reference>
<keyword evidence="3" id="KW-1185">Reference proteome</keyword>
<dbReference type="EMBL" id="EQ962655">
    <property type="protein sequence ID" value="EED17932.1"/>
    <property type="molecule type" value="Genomic_DNA"/>
</dbReference>
<dbReference type="HOGENOM" id="CLU_2321943_0_0_1"/>
<dbReference type="GeneID" id="8105776"/>
<evidence type="ECO:0000313" key="3">
    <source>
        <dbReference type="Proteomes" id="UP000001745"/>
    </source>
</evidence>
<name>B8MDG9_TALSN</name>
<sequence>MAGSIRFINVAQIGGLIAISLLSKLFTALGFSTDPINGAVIRSQSTLFENLPGNVRNETMLVPNSDGKHERGADKHDRPGMGRAPGDKAPKMPGLMYKA</sequence>
<evidence type="ECO:0000313" key="2">
    <source>
        <dbReference type="EMBL" id="EED17932.1"/>
    </source>
</evidence>
<dbReference type="PhylomeDB" id="B8MDG9"/>
<proteinExistence type="predicted"/>
<dbReference type="AlphaFoldDB" id="B8MDG9"/>